<protein>
    <recommendedName>
        <fullName evidence="2">Agglutinin domain-containing protein</fullName>
    </recommendedName>
</protein>
<feature type="domain" description="Agglutinin" evidence="2">
    <location>
        <begin position="166"/>
        <end position="322"/>
    </location>
</feature>
<name>A0AAV2E3W6_9ROSI</name>
<dbReference type="AlphaFoldDB" id="A0AAV2E3W6"/>
<dbReference type="PANTHER" id="PTHR39244">
    <property type="entry name" value="NATTERIN-4"/>
    <property type="match status" value="1"/>
</dbReference>
<feature type="compositionally biased region" description="Basic and acidic residues" evidence="1">
    <location>
        <begin position="537"/>
        <end position="575"/>
    </location>
</feature>
<dbReference type="Gene3D" id="3.30.530.20">
    <property type="match status" value="1"/>
</dbReference>
<accession>A0AAV2E3W6</accession>
<feature type="compositionally biased region" description="Acidic residues" evidence="1">
    <location>
        <begin position="400"/>
        <end position="414"/>
    </location>
</feature>
<sequence>MGFPKYVLLKSMYNNKYLRCINESGKQQGFLQFSGDDAASLDSRFEIITTSSGLIHLKCCSNNKYWQRSSPSHWWIRCGPAASPVKTQSNWSCTLFEPVPVDGLDGAFRFRHVELKQYAGSFNSGPPFGDCLYAGSEDPNEEDLHDVFVVIDATSSKKPPRKNVTTTLPSFVAIKSRYNHKYVRYRGGHGDEQEGFLQVSEENPTAIGGYAKFEVVRVKNDGELVHLKCCSNSKYWRSSSEGRWWISGSAAKLKENSSDWACTLFKPVYVDGDGDGTSVRLLHVQLGRYACLFRSNSAFGGCLYAASDDPSSDLADVFTFVDWESLEPKEEEDTDGGESGEEEEEENVAPPKRPTPSSKGNHSSGKGTWEEKQTKPGGQTERNPKTRPPGGTPSGRFEPKEDDSDGGDSGEEENVAPPKRPAPSSKGSHSSGKGYGEEKPSKPGGEREREPKSGPPRGTRSGRFEPKEEGSDGGDAGEEENVAPPKRPPPPNKGSQSNKKRFSEEKPTKPRRQREREQNKSRPRGARSDQAGDTEEGDPKAVSDGEDRDGPTPQEKRREDKEVRGEYGSDGEDGRSNPNRQKWKEGSEAEQRQGITKAKGSYEMEFTMVPPANELWGALFASMETIPPAVPDWYSSIKEVKGNGFTEHSIRKIDFVRGKVTQWGNWEEQIMAVNHKKKQLKLSVVRGGPLNQCRTFKITTAVKPLLEEEPMYSGCVVKWKCEYTNSRDLNIKAMHILVLATFRNLELELLSSASRQQR</sequence>
<dbReference type="InterPro" id="IPR036242">
    <property type="entry name" value="Agglutinin_dom_sf"/>
</dbReference>
<dbReference type="CDD" id="cd00257">
    <property type="entry name" value="beta-trefoil_FSCN-like"/>
    <property type="match status" value="1"/>
</dbReference>
<feature type="region of interest" description="Disordered" evidence="1">
    <location>
        <begin position="323"/>
        <end position="595"/>
    </location>
</feature>
<reference evidence="3 4" key="1">
    <citation type="submission" date="2024-04" db="EMBL/GenBank/DDBJ databases">
        <authorList>
            <person name="Fracassetti M."/>
        </authorList>
    </citation>
    <scope>NUCLEOTIDE SEQUENCE [LARGE SCALE GENOMIC DNA]</scope>
</reference>
<dbReference type="InterPro" id="IPR053237">
    <property type="entry name" value="Natterin_C"/>
</dbReference>
<feature type="compositionally biased region" description="Basic and acidic residues" evidence="1">
    <location>
        <begin position="435"/>
        <end position="452"/>
    </location>
</feature>
<evidence type="ECO:0000259" key="2">
    <source>
        <dbReference type="SMART" id="SM00791"/>
    </source>
</evidence>
<gene>
    <name evidence="3" type="ORF">LTRI10_LOCUS21688</name>
</gene>
<dbReference type="GO" id="GO:0006952">
    <property type="term" value="P:defense response"/>
    <property type="evidence" value="ECO:0007669"/>
    <property type="project" value="InterPro"/>
</dbReference>
<dbReference type="SUPFAM" id="SSF50382">
    <property type="entry name" value="Agglutinin"/>
    <property type="match status" value="2"/>
</dbReference>
<dbReference type="InterPro" id="IPR023393">
    <property type="entry name" value="START-like_dom_sf"/>
</dbReference>
<evidence type="ECO:0000256" key="1">
    <source>
        <dbReference type="SAM" id="MobiDB-lite"/>
    </source>
</evidence>
<evidence type="ECO:0000313" key="3">
    <source>
        <dbReference type="EMBL" id="CAL1380230.1"/>
    </source>
</evidence>
<feature type="compositionally biased region" description="Acidic residues" evidence="1">
    <location>
        <begin position="471"/>
        <end position="481"/>
    </location>
</feature>
<organism evidence="3 4">
    <name type="scientific">Linum trigynum</name>
    <dbReference type="NCBI Taxonomy" id="586398"/>
    <lineage>
        <taxon>Eukaryota</taxon>
        <taxon>Viridiplantae</taxon>
        <taxon>Streptophyta</taxon>
        <taxon>Embryophyta</taxon>
        <taxon>Tracheophyta</taxon>
        <taxon>Spermatophyta</taxon>
        <taxon>Magnoliopsida</taxon>
        <taxon>eudicotyledons</taxon>
        <taxon>Gunneridae</taxon>
        <taxon>Pentapetalae</taxon>
        <taxon>rosids</taxon>
        <taxon>fabids</taxon>
        <taxon>Malpighiales</taxon>
        <taxon>Linaceae</taxon>
        <taxon>Linum</taxon>
    </lineage>
</organism>
<dbReference type="SMART" id="SM00791">
    <property type="entry name" value="Agglutinin"/>
    <property type="match status" value="2"/>
</dbReference>
<feature type="compositionally biased region" description="Acidic residues" evidence="1">
    <location>
        <begin position="329"/>
        <end position="347"/>
    </location>
</feature>
<proteinExistence type="predicted"/>
<dbReference type="Pfam" id="PF07468">
    <property type="entry name" value="Agglutinin"/>
    <property type="match status" value="2"/>
</dbReference>
<dbReference type="EMBL" id="OZ034817">
    <property type="protein sequence ID" value="CAL1380230.1"/>
    <property type="molecule type" value="Genomic_DNA"/>
</dbReference>
<feature type="compositionally biased region" description="Basic and acidic residues" evidence="1">
    <location>
        <begin position="501"/>
        <end position="520"/>
    </location>
</feature>
<dbReference type="PANTHER" id="PTHR39244:SF5">
    <property type="entry name" value="NATTERIN-3-LIKE"/>
    <property type="match status" value="1"/>
</dbReference>
<dbReference type="SUPFAM" id="SSF55961">
    <property type="entry name" value="Bet v1-like"/>
    <property type="match status" value="1"/>
</dbReference>
<dbReference type="Proteomes" id="UP001497516">
    <property type="component" value="Chromosome 4"/>
</dbReference>
<evidence type="ECO:0000313" key="4">
    <source>
        <dbReference type="Proteomes" id="UP001497516"/>
    </source>
</evidence>
<dbReference type="Gene3D" id="2.80.10.50">
    <property type="match status" value="2"/>
</dbReference>
<feature type="compositionally biased region" description="Basic and acidic residues" evidence="1">
    <location>
        <begin position="582"/>
        <end position="591"/>
    </location>
</feature>
<feature type="domain" description="Agglutinin" evidence="2">
    <location>
        <begin position="1"/>
        <end position="152"/>
    </location>
</feature>
<dbReference type="Pfam" id="PF00407">
    <property type="entry name" value="Bet_v_1"/>
    <property type="match status" value="1"/>
</dbReference>
<dbReference type="InterPro" id="IPR000916">
    <property type="entry name" value="Bet_v_I/MLP"/>
</dbReference>
<dbReference type="InterPro" id="IPR008998">
    <property type="entry name" value="Agglutinin"/>
</dbReference>
<keyword evidence="4" id="KW-1185">Reference proteome</keyword>
<feature type="compositionally biased region" description="Polar residues" evidence="1">
    <location>
        <begin position="355"/>
        <end position="366"/>
    </location>
</feature>